<name>A0A0A9DXJ2_ARUDO</name>
<feature type="compositionally biased region" description="Basic and acidic residues" evidence="1">
    <location>
        <begin position="64"/>
        <end position="75"/>
    </location>
</feature>
<evidence type="ECO:0000313" key="2">
    <source>
        <dbReference type="EMBL" id="JAD88472.1"/>
    </source>
</evidence>
<protein>
    <submittedName>
        <fullName evidence="2">Uncharacterized protein</fullName>
    </submittedName>
</protein>
<dbReference type="EMBL" id="GBRH01209423">
    <property type="protein sequence ID" value="JAD88472.1"/>
    <property type="molecule type" value="Transcribed_RNA"/>
</dbReference>
<feature type="compositionally biased region" description="Basic and acidic residues" evidence="1">
    <location>
        <begin position="259"/>
        <end position="271"/>
    </location>
</feature>
<reference evidence="2" key="1">
    <citation type="submission" date="2014-09" db="EMBL/GenBank/DDBJ databases">
        <authorList>
            <person name="Magalhaes I.L.F."/>
            <person name="Oliveira U."/>
            <person name="Santos F.R."/>
            <person name="Vidigal T.H.D.A."/>
            <person name="Brescovit A.D."/>
            <person name="Santos A.J."/>
        </authorList>
    </citation>
    <scope>NUCLEOTIDE SEQUENCE</scope>
    <source>
        <tissue evidence="2">Shoot tissue taken approximately 20 cm above the soil surface</tissue>
    </source>
</reference>
<dbReference type="AlphaFoldDB" id="A0A0A9DXJ2"/>
<feature type="region of interest" description="Disordered" evidence="1">
    <location>
        <begin position="47"/>
        <end position="76"/>
    </location>
</feature>
<reference evidence="2" key="2">
    <citation type="journal article" date="2015" name="Data Brief">
        <title>Shoot transcriptome of the giant reed, Arundo donax.</title>
        <authorList>
            <person name="Barrero R.A."/>
            <person name="Guerrero F.D."/>
            <person name="Moolhuijzen P."/>
            <person name="Goolsby J.A."/>
            <person name="Tidwell J."/>
            <person name="Bellgard S.E."/>
            <person name="Bellgard M.I."/>
        </authorList>
    </citation>
    <scope>NUCLEOTIDE SEQUENCE</scope>
    <source>
        <tissue evidence="2">Shoot tissue taken approximately 20 cm above the soil surface</tissue>
    </source>
</reference>
<feature type="compositionally biased region" description="Low complexity" evidence="1">
    <location>
        <begin position="330"/>
        <end position="358"/>
    </location>
</feature>
<feature type="region of interest" description="Disordered" evidence="1">
    <location>
        <begin position="304"/>
        <end position="358"/>
    </location>
</feature>
<feature type="compositionally biased region" description="Gly residues" evidence="1">
    <location>
        <begin position="103"/>
        <end position="117"/>
    </location>
</feature>
<feature type="region of interest" description="Disordered" evidence="1">
    <location>
        <begin position="259"/>
        <end position="291"/>
    </location>
</feature>
<accession>A0A0A9DXJ2</accession>
<organism evidence="2">
    <name type="scientific">Arundo donax</name>
    <name type="common">Giant reed</name>
    <name type="synonym">Donax arundinaceus</name>
    <dbReference type="NCBI Taxonomy" id="35708"/>
    <lineage>
        <taxon>Eukaryota</taxon>
        <taxon>Viridiplantae</taxon>
        <taxon>Streptophyta</taxon>
        <taxon>Embryophyta</taxon>
        <taxon>Tracheophyta</taxon>
        <taxon>Spermatophyta</taxon>
        <taxon>Magnoliopsida</taxon>
        <taxon>Liliopsida</taxon>
        <taxon>Poales</taxon>
        <taxon>Poaceae</taxon>
        <taxon>PACMAD clade</taxon>
        <taxon>Arundinoideae</taxon>
        <taxon>Arundineae</taxon>
        <taxon>Arundo</taxon>
    </lineage>
</organism>
<sequence length="358" mass="38593">MCEGCSEEQDHRACDSPSRFLAQCRYHIRDEGRHDRAIRQVRRAPPGRHRLCGAGRGARQLHGARGERGAGERPRAAALPAAVQQARRRLAVVVILDRGGQAGREGVGAADQGGGAGQRPRQPRRVQAVHDGGVGVVGPGAGAGGVRGVAGHADGQRLLARRRDRHRERGGVPAVAVHQRVLRHRRRLGGARRGAVFPRGVHRPPDRGQVLQADPRQHPARAHVLLRHHPLRQDPQQGVVGPDERGSLPAVLRLDERVHVHHGDQRADRHVPSGVAIGRRHHPSADTEPLVPELLSVDVEGADTSRVHHHGSGDPPLLGDGSGCHDHQVLQEGGELLAGGPEPGELQPEDGLPQQWRQ</sequence>
<evidence type="ECO:0000256" key="1">
    <source>
        <dbReference type="SAM" id="MobiDB-lite"/>
    </source>
</evidence>
<proteinExistence type="predicted"/>
<feature type="region of interest" description="Disordered" evidence="1">
    <location>
        <begin position="103"/>
        <end position="122"/>
    </location>
</feature>